<name>A0A225UMR0_9STRA</name>
<evidence type="ECO:0008006" key="3">
    <source>
        <dbReference type="Google" id="ProtNLM"/>
    </source>
</evidence>
<dbReference type="OrthoDB" id="118294at2759"/>
<accession>A0A225UMR0</accession>
<reference evidence="2" key="1">
    <citation type="submission" date="2017-03" db="EMBL/GenBank/DDBJ databases">
        <title>Phytopthora megakarya and P. palmivora, two closely related causual agents of cacao black pod achieved similar genome size and gene model numbers by different mechanisms.</title>
        <authorList>
            <person name="Ali S."/>
            <person name="Shao J."/>
            <person name="Larry D.J."/>
            <person name="Kronmiller B."/>
            <person name="Shen D."/>
            <person name="Strem M.D."/>
            <person name="Melnick R.L."/>
            <person name="Guiltinan M.J."/>
            <person name="Tyler B.M."/>
            <person name="Meinhardt L.W."/>
            <person name="Bailey B.A."/>
        </authorList>
    </citation>
    <scope>NUCLEOTIDE SEQUENCE [LARGE SCALE GENOMIC DNA]</scope>
    <source>
        <strain evidence="2">zdho120</strain>
    </source>
</reference>
<gene>
    <name evidence="1" type="ORF">PHMEG_00035898</name>
</gene>
<dbReference type="Proteomes" id="UP000198211">
    <property type="component" value="Unassembled WGS sequence"/>
</dbReference>
<sequence length="173" mass="20144">MCTPKIEETLVGYVDENCIYTLAQMQEMLRFNFGVRVESETYNIEANFEKRRAFGEALLAHEDKGSFIIYYDEAKFNLYCKRAQGRYRIAERAAVKLQPIKGPNLQLQWAVSPEGGLVHWLKGVAALRWMETLLKKRFMDKTIVIVLENASKTLQTEQLEIDREDLEPLHLTR</sequence>
<keyword evidence="2" id="KW-1185">Reference proteome</keyword>
<organism evidence="1 2">
    <name type="scientific">Phytophthora megakarya</name>
    <dbReference type="NCBI Taxonomy" id="4795"/>
    <lineage>
        <taxon>Eukaryota</taxon>
        <taxon>Sar</taxon>
        <taxon>Stramenopiles</taxon>
        <taxon>Oomycota</taxon>
        <taxon>Peronosporomycetes</taxon>
        <taxon>Peronosporales</taxon>
        <taxon>Peronosporaceae</taxon>
        <taxon>Phytophthora</taxon>
    </lineage>
</organism>
<proteinExistence type="predicted"/>
<dbReference type="EMBL" id="NBNE01014466">
    <property type="protein sequence ID" value="OWY94392.1"/>
    <property type="molecule type" value="Genomic_DNA"/>
</dbReference>
<dbReference type="AlphaFoldDB" id="A0A225UMR0"/>
<evidence type="ECO:0000313" key="1">
    <source>
        <dbReference type="EMBL" id="OWY94392.1"/>
    </source>
</evidence>
<protein>
    <recommendedName>
        <fullName evidence="3">Tc1-like transposase DDE domain-containing protein</fullName>
    </recommendedName>
</protein>
<evidence type="ECO:0000313" key="2">
    <source>
        <dbReference type="Proteomes" id="UP000198211"/>
    </source>
</evidence>
<comment type="caution">
    <text evidence="1">The sequence shown here is derived from an EMBL/GenBank/DDBJ whole genome shotgun (WGS) entry which is preliminary data.</text>
</comment>